<dbReference type="AlphaFoldDB" id="B9US98"/>
<sequence length="154" mass="16401">MKLVCSLLALFATFCGWKKLNKSNFLYNTESIVAQGSIIKAGIHSDEANLPKRGFPVSIKDDNGKGVFSLYSEGSVFIGVALEDAFSYKEFGLKPNTISVCYEGIVNAVVAESVIAGDIVTASDKGFKKSLDGHGVGIVIRGGSNYAEILLKSL</sequence>
<proteinExistence type="predicted"/>
<evidence type="ECO:0000313" key="1">
    <source>
        <dbReference type="EMBL" id="ACH69293.1"/>
    </source>
</evidence>
<accession>B9US98</accession>
<protein>
    <submittedName>
        <fullName evidence="1">VSH-1 capsid protein</fullName>
    </submittedName>
</protein>
<name>B9US98_BRAHW</name>
<organism evidence="1">
    <name type="scientific">Brachyspira hyodysenteriae (strain ATCC 49526 / WA1)</name>
    <dbReference type="NCBI Taxonomy" id="565034"/>
    <lineage>
        <taxon>Bacteria</taxon>
        <taxon>Pseudomonadati</taxon>
        <taxon>Spirochaetota</taxon>
        <taxon>Spirochaetia</taxon>
        <taxon>Brachyspirales</taxon>
        <taxon>Brachyspiraceae</taxon>
        <taxon>Brachyspira</taxon>
    </lineage>
</organism>
<reference evidence="1" key="1">
    <citation type="journal article" date="2009" name="Vet. Microbiol.">
        <title>Identification of genes associated with prophage-like gene transfer agents in the pathogenic intestinal spirochaetes Brachyspira hyodysenteriae, Brachyspira pilosicoli and Brachyspira intermedia.</title>
        <authorList>
            <person name="Motro Y."/>
            <person name="La T."/>
            <person name="Bellgard M.I."/>
            <person name="Dunn D.S."/>
            <person name="Phillips N.D."/>
            <person name="Hampson D.J."/>
        </authorList>
    </citation>
    <scope>NUCLEOTIDE SEQUENCE</scope>
    <source>
        <strain evidence="1">WA1</strain>
    </source>
</reference>
<dbReference type="EMBL" id="FJ006932">
    <property type="protein sequence ID" value="ACH69293.1"/>
    <property type="molecule type" value="Genomic_DNA"/>
</dbReference>